<reference evidence="2 3" key="1">
    <citation type="submission" date="2024-07" db="EMBL/GenBank/DDBJ databases">
        <title>Luteimonas salilacus sp. nov., isolated from the shore soil of Salt Lake in Tibet of China.</title>
        <authorList>
            <person name="Zhang X."/>
            <person name="Li A."/>
        </authorList>
    </citation>
    <scope>NUCLEOTIDE SEQUENCE [LARGE SCALE GENOMIC DNA]</scope>
    <source>
        <strain evidence="2 3">B3-2-R+30</strain>
    </source>
</reference>
<evidence type="ECO:0000313" key="3">
    <source>
        <dbReference type="Proteomes" id="UP001566331"/>
    </source>
</evidence>
<accession>A0ABV4HME1</accession>
<dbReference type="Proteomes" id="UP001566331">
    <property type="component" value="Unassembled WGS sequence"/>
</dbReference>
<name>A0ABV4HME1_9GAMM</name>
<keyword evidence="3" id="KW-1185">Reference proteome</keyword>
<evidence type="ECO:0000313" key="2">
    <source>
        <dbReference type="EMBL" id="MEZ0473895.1"/>
    </source>
</evidence>
<sequence>MIADALGNPLAFTLTGAQAADITQAPALLEAIPPPSPPSPSWLLSASGWRDC</sequence>
<feature type="compositionally biased region" description="Low complexity" evidence="1">
    <location>
        <begin position="41"/>
        <end position="52"/>
    </location>
</feature>
<organism evidence="2 3">
    <name type="scientific">Luteimonas salinilitoris</name>
    <dbReference type="NCBI Taxonomy" id="3237697"/>
    <lineage>
        <taxon>Bacteria</taxon>
        <taxon>Pseudomonadati</taxon>
        <taxon>Pseudomonadota</taxon>
        <taxon>Gammaproteobacteria</taxon>
        <taxon>Lysobacterales</taxon>
        <taxon>Lysobacteraceae</taxon>
        <taxon>Luteimonas</taxon>
    </lineage>
</organism>
<feature type="region of interest" description="Disordered" evidence="1">
    <location>
        <begin position="30"/>
        <end position="52"/>
    </location>
</feature>
<dbReference type="EMBL" id="JBFWIC010000004">
    <property type="protein sequence ID" value="MEZ0473895.1"/>
    <property type="molecule type" value="Genomic_DNA"/>
</dbReference>
<gene>
    <name evidence="2" type="ORF">AB6713_04585</name>
</gene>
<evidence type="ECO:0000256" key="1">
    <source>
        <dbReference type="SAM" id="MobiDB-lite"/>
    </source>
</evidence>
<protein>
    <submittedName>
        <fullName evidence="2">Uncharacterized protein</fullName>
    </submittedName>
</protein>
<comment type="caution">
    <text evidence="2">The sequence shown here is derived from an EMBL/GenBank/DDBJ whole genome shotgun (WGS) entry which is preliminary data.</text>
</comment>
<proteinExistence type="predicted"/>